<gene>
    <name evidence="4" type="ORF">P43SY_008534</name>
</gene>
<feature type="repeat" description="ANK" evidence="3">
    <location>
        <begin position="397"/>
        <end position="435"/>
    </location>
</feature>
<dbReference type="Proteomes" id="UP001209570">
    <property type="component" value="Unassembled WGS sequence"/>
</dbReference>
<dbReference type="InterPro" id="IPR036770">
    <property type="entry name" value="Ankyrin_rpt-contain_sf"/>
</dbReference>
<dbReference type="SUPFAM" id="SSF48403">
    <property type="entry name" value="Ankyrin repeat"/>
    <property type="match status" value="2"/>
</dbReference>
<dbReference type="AlphaFoldDB" id="A0AAD5MJ43"/>
<protein>
    <submittedName>
        <fullName evidence="4">Uncharacterized protein</fullName>
    </submittedName>
</protein>
<keyword evidence="2 3" id="KW-0040">ANK repeat</keyword>
<feature type="repeat" description="ANK" evidence="3">
    <location>
        <begin position="218"/>
        <end position="250"/>
    </location>
</feature>
<keyword evidence="1" id="KW-0677">Repeat</keyword>
<evidence type="ECO:0000256" key="3">
    <source>
        <dbReference type="PROSITE-ProRule" id="PRU00023"/>
    </source>
</evidence>
<feature type="repeat" description="ANK" evidence="3">
    <location>
        <begin position="436"/>
        <end position="468"/>
    </location>
</feature>
<proteinExistence type="predicted"/>
<evidence type="ECO:0000256" key="1">
    <source>
        <dbReference type="ARBA" id="ARBA00022737"/>
    </source>
</evidence>
<dbReference type="Pfam" id="PF12796">
    <property type="entry name" value="Ank_2"/>
    <property type="match status" value="2"/>
</dbReference>
<comment type="caution">
    <text evidence="4">The sequence shown here is derived from an EMBL/GenBank/DDBJ whole genome shotgun (WGS) entry which is preliminary data.</text>
</comment>
<dbReference type="PROSITE" id="PS50297">
    <property type="entry name" value="ANK_REP_REGION"/>
    <property type="match status" value="2"/>
</dbReference>
<dbReference type="PANTHER" id="PTHR24123:SF33">
    <property type="entry name" value="PROTEIN HOS4"/>
    <property type="match status" value="1"/>
</dbReference>
<dbReference type="InterPro" id="IPR002110">
    <property type="entry name" value="Ankyrin_rpt"/>
</dbReference>
<dbReference type="Gene3D" id="1.25.40.20">
    <property type="entry name" value="Ankyrin repeat-containing domain"/>
    <property type="match status" value="2"/>
</dbReference>
<evidence type="ECO:0000313" key="5">
    <source>
        <dbReference type="Proteomes" id="UP001209570"/>
    </source>
</evidence>
<dbReference type="SMART" id="SM00248">
    <property type="entry name" value="ANK"/>
    <property type="match status" value="5"/>
</dbReference>
<accession>A0AAD5MJ43</accession>
<name>A0AAD5MJ43_PYTIN</name>
<dbReference type="PROSITE" id="PS50088">
    <property type="entry name" value="ANK_REPEAT"/>
    <property type="match status" value="3"/>
</dbReference>
<keyword evidence="5" id="KW-1185">Reference proteome</keyword>
<organism evidence="4 5">
    <name type="scientific">Pythium insidiosum</name>
    <name type="common">Pythiosis disease agent</name>
    <dbReference type="NCBI Taxonomy" id="114742"/>
    <lineage>
        <taxon>Eukaryota</taxon>
        <taxon>Sar</taxon>
        <taxon>Stramenopiles</taxon>
        <taxon>Oomycota</taxon>
        <taxon>Peronosporomycetes</taxon>
        <taxon>Pythiales</taxon>
        <taxon>Pythiaceae</taxon>
        <taxon>Pythium</taxon>
    </lineage>
</organism>
<reference evidence="4" key="1">
    <citation type="submission" date="2021-12" db="EMBL/GenBank/DDBJ databases">
        <title>Prjna785345.</title>
        <authorList>
            <person name="Rujirawat T."/>
            <person name="Krajaejun T."/>
        </authorList>
    </citation>
    <scope>NUCLEOTIDE SEQUENCE</scope>
    <source>
        <strain evidence="4">Pi057C3</strain>
    </source>
</reference>
<dbReference type="PANTHER" id="PTHR24123">
    <property type="entry name" value="ANKYRIN REPEAT-CONTAINING"/>
    <property type="match status" value="1"/>
</dbReference>
<evidence type="ECO:0000256" key="2">
    <source>
        <dbReference type="ARBA" id="ARBA00023043"/>
    </source>
</evidence>
<evidence type="ECO:0000313" key="4">
    <source>
        <dbReference type="EMBL" id="KAJ0409662.1"/>
    </source>
</evidence>
<dbReference type="InterPro" id="IPR051165">
    <property type="entry name" value="Multifunctional_ANK_Repeat"/>
</dbReference>
<sequence>MTTTLQDAVRRGDAAAIEALVLGDALRATVVDTETLVARTAFLAPPVSLWFFDALTHQTISHELVRHDHLEAVECLVLSASARQLMPFTVAGFLLPSALYAAASLGRAAILDTILASDIMGEMEDHALQQLVRCALDNGQRDSLRVLLSHGYTTAEITWSIPSDGAFLQYVHRNAFENAESSDNTDGNLLHHLPRKVDLRCVRLLLEQGLDPNTRDGYGGYPLTIAAASGDTALARLLLEYGADVDATDSAGASSLLIVCQRSEDLEMLQLLLAYDADPNVQTTLGRQSALDAACSAPRGRRQLQDRAEREPFIALLLTSPRLRADTVRRALTVAASNLFTTAMAMLLSWRSPVDHERVTVGSLFPNDSDHSLRSCDIDAVELLLAHGADPNGEDSKGRTPLAVVCQSDHSLRSAAVCVAERLLRAGADPNAVASDGSPLVLLAVNNGHPDMLRVLLQHGADPNATCPNTNAPALKLCASTGPAKSEMRDLLVSYGAVRSPDSSGSFTGLDQ</sequence>
<dbReference type="EMBL" id="JAKCXM010000003">
    <property type="protein sequence ID" value="KAJ0409662.1"/>
    <property type="molecule type" value="Genomic_DNA"/>
</dbReference>